<keyword evidence="1" id="KW-0235">DNA replication</keyword>
<organism evidence="4">
    <name type="scientific">viral metagenome</name>
    <dbReference type="NCBI Taxonomy" id="1070528"/>
    <lineage>
        <taxon>unclassified sequences</taxon>
        <taxon>metagenomes</taxon>
        <taxon>organismal metagenomes</taxon>
    </lineage>
</organism>
<dbReference type="AlphaFoldDB" id="A0A6M3KR68"/>
<dbReference type="EMBL" id="MT141417">
    <property type="protein sequence ID" value="QJA60673.1"/>
    <property type="molecule type" value="Genomic_DNA"/>
</dbReference>
<dbReference type="SMART" id="SM00482">
    <property type="entry name" value="POLAc"/>
    <property type="match status" value="1"/>
</dbReference>
<proteinExistence type="predicted"/>
<dbReference type="GO" id="GO:0003677">
    <property type="term" value="F:DNA binding"/>
    <property type="evidence" value="ECO:0007669"/>
    <property type="project" value="InterPro"/>
</dbReference>
<evidence type="ECO:0000313" key="3">
    <source>
        <dbReference type="EMBL" id="QJA60673.1"/>
    </source>
</evidence>
<dbReference type="SUPFAM" id="SSF56672">
    <property type="entry name" value="DNA/RNA polymerases"/>
    <property type="match status" value="1"/>
</dbReference>
<dbReference type="GO" id="GO:0006302">
    <property type="term" value="P:double-strand break repair"/>
    <property type="evidence" value="ECO:0007669"/>
    <property type="project" value="TreeGrafter"/>
</dbReference>
<dbReference type="GO" id="GO:0003887">
    <property type="term" value="F:DNA-directed DNA polymerase activity"/>
    <property type="evidence" value="ECO:0007669"/>
    <property type="project" value="InterPro"/>
</dbReference>
<dbReference type="Pfam" id="PF00476">
    <property type="entry name" value="DNA_pol_A"/>
    <property type="match status" value="1"/>
</dbReference>
<dbReference type="EMBL" id="MT142523">
    <property type="protein sequence ID" value="QJA84071.1"/>
    <property type="molecule type" value="Genomic_DNA"/>
</dbReference>
<evidence type="ECO:0000313" key="4">
    <source>
        <dbReference type="EMBL" id="QJA84071.1"/>
    </source>
</evidence>
<dbReference type="PANTHER" id="PTHR10133">
    <property type="entry name" value="DNA POLYMERASE I"/>
    <property type="match status" value="1"/>
</dbReference>
<evidence type="ECO:0000256" key="1">
    <source>
        <dbReference type="ARBA" id="ARBA00022705"/>
    </source>
</evidence>
<reference evidence="4" key="1">
    <citation type="submission" date="2020-03" db="EMBL/GenBank/DDBJ databases">
        <title>The deep terrestrial virosphere.</title>
        <authorList>
            <person name="Holmfeldt K."/>
            <person name="Nilsson E."/>
            <person name="Simone D."/>
            <person name="Lopez-Fernandez M."/>
            <person name="Wu X."/>
            <person name="de Brujin I."/>
            <person name="Lundin D."/>
            <person name="Andersson A."/>
            <person name="Bertilsson S."/>
            <person name="Dopson M."/>
        </authorList>
    </citation>
    <scope>NUCLEOTIDE SEQUENCE</scope>
    <source>
        <strain evidence="4">MM415A00229</strain>
        <strain evidence="3">MM415B01070</strain>
    </source>
</reference>
<gene>
    <name evidence="4" type="ORF">MM415A00229_0019</name>
    <name evidence="3" type="ORF">MM415B01070_0007</name>
</gene>
<dbReference type="InterPro" id="IPR002298">
    <property type="entry name" value="DNA_polymerase_A"/>
</dbReference>
<feature type="domain" description="DNA-directed DNA polymerase family A palm" evidence="2">
    <location>
        <begin position="4"/>
        <end position="204"/>
    </location>
</feature>
<evidence type="ECO:0000259" key="2">
    <source>
        <dbReference type="SMART" id="SM00482"/>
    </source>
</evidence>
<name>A0A6M3KR68_9ZZZZ</name>
<dbReference type="GO" id="GO:0006261">
    <property type="term" value="P:DNA-templated DNA replication"/>
    <property type="evidence" value="ECO:0007669"/>
    <property type="project" value="InterPro"/>
</dbReference>
<dbReference type="InterPro" id="IPR001098">
    <property type="entry name" value="DNA-dir_DNA_pol_A_palm_dom"/>
</dbReference>
<dbReference type="Gene3D" id="1.10.150.20">
    <property type="entry name" value="5' to 3' exonuclease, C-terminal subdomain"/>
    <property type="match status" value="1"/>
</dbReference>
<dbReference type="PRINTS" id="PR00868">
    <property type="entry name" value="DNAPOLI"/>
</dbReference>
<sequence>MRHNSILYNIDLAKAENKVVAYISPDPNMITAFEQGIDLHSLTAALIFRKPIEEISDEIGSCQIGSGMQSERYWGKKANHGLNYGLGYKSFALTYEITEQEANFIVTRYFEAYPGVKHYHAWVQESLQKTRSLTDCFGKRRVFLDRWGDSLFKEAYSFIPQSTVAGLMNFNGLSYIWKNRNMFQGLELLNTVHDSIVFQISNKYNSEYHAILIKRICDSLEQPILYRGREFSIGADVSIGYNLKKLRPIKDRSQWSMSEFIEEVKRKEF</sequence>
<accession>A0A6M3KR68</accession>
<dbReference type="PANTHER" id="PTHR10133:SF27">
    <property type="entry name" value="DNA POLYMERASE NU"/>
    <property type="match status" value="1"/>
</dbReference>
<protein>
    <submittedName>
        <fullName evidence="4">Putative DNA polymerase</fullName>
    </submittedName>
</protein>
<dbReference type="InterPro" id="IPR043502">
    <property type="entry name" value="DNA/RNA_pol_sf"/>
</dbReference>